<evidence type="ECO:0000256" key="5">
    <source>
        <dbReference type="PROSITE-ProRule" id="PRU00169"/>
    </source>
</evidence>
<name>A0ABS9C2I8_9FLAO</name>
<dbReference type="SUPFAM" id="SSF46894">
    <property type="entry name" value="C-terminal effector domain of the bipartite response regulators"/>
    <property type="match status" value="1"/>
</dbReference>
<dbReference type="InterPro" id="IPR058245">
    <property type="entry name" value="NreC/VraR/RcsB-like_REC"/>
</dbReference>
<dbReference type="RefSeq" id="WP_235130473.1">
    <property type="nucleotide sequence ID" value="NZ_JACSGT010000001.1"/>
</dbReference>
<dbReference type="InterPro" id="IPR016032">
    <property type="entry name" value="Sig_transdc_resp-reg_C-effctor"/>
</dbReference>
<evidence type="ECO:0000313" key="9">
    <source>
        <dbReference type="Proteomes" id="UP001430374"/>
    </source>
</evidence>
<dbReference type="PROSITE" id="PS00622">
    <property type="entry name" value="HTH_LUXR_1"/>
    <property type="match status" value="1"/>
</dbReference>
<evidence type="ECO:0000256" key="2">
    <source>
        <dbReference type="ARBA" id="ARBA00023015"/>
    </source>
</evidence>
<dbReference type="PANTHER" id="PTHR43214:SF41">
    <property type="entry name" value="NITRATE_NITRITE RESPONSE REGULATOR PROTEIN NARP"/>
    <property type="match status" value="1"/>
</dbReference>
<feature type="modified residue" description="4-aspartylphosphate" evidence="5">
    <location>
        <position position="57"/>
    </location>
</feature>
<evidence type="ECO:0000313" key="8">
    <source>
        <dbReference type="EMBL" id="MCF2218766.1"/>
    </source>
</evidence>
<dbReference type="Gene3D" id="3.40.50.2300">
    <property type="match status" value="1"/>
</dbReference>
<dbReference type="Pfam" id="PF00196">
    <property type="entry name" value="GerE"/>
    <property type="match status" value="1"/>
</dbReference>
<dbReference type="PROSITE" id="PS50110">
    <property type="entry name" value="RESPONSE_REGULATORY"/>
    <property type="match status" value="1"/>
</dbReference>
<keyword evidence="3" id="KW-0238">DNA-binding</keyword>
<reference evidence="8" key="1">
    <citation type="submission" date="2021-08" db="EMBL/GenBank/DDBJ databases">
        <title>Complete genome sequence of Chryseobacterium sp strain PS-8.</title>
        <authorList>
            <person name="Das S.K."/>
        </authorList>
    </citation>
    <scope>NUCLEOTIDE SEQUENCE</scope>
    <source>
        <strain evidence="8">PS-8</strain>
    </source>
</reference>
<keyword evidence="1 5" id="KW-0597">Phosphoprotein</keyword>
<feature type="domain" description="Response regulatory" evidence="7">
    <location>
        <begin position="6"/>
        <end position="122"/>
    </location>
</feature>
<dbReference type="CDD" id="cd06170">
    <property type="entry name" value="LuxR_C_like"/>
    <property type="match status" value="1"/>
</dbReference>
<dbReference type="CDD" id="cd17535">
    <property type="entry name" value="REC_NarL-like"/>
    <property type="match status" value="1"/>
</dbReference>
<sequence length="210" mass="23722">MKNLIKIAIVEDNSDIQELLLDIFTTQKNFSVTGVFDNKTSALKNLPLSKPDIVLMDIGLPDGSGLECIKELKPRFPEIEFMVYTTFEDDKTVFEALEAGASSYILKRSKPEFIISAVKDLYTGGSPMNPDIARILVNRLFNNKKPNGASVLTQREHEIMKLLAEGNLYKEIAERLEISINTLKAHCYNIYQKLHVNNKTEAIIKVFGRN</sequence>
<keyword evidence="4" id="KW-0804">Transcription</keyword>
<keyword evidence="9" id="KW-1185">Reference proteome</keyword>
<dbReference type="InterPro" id="IPR000792">
    <property type="entry name" value="Tscrpt_reg_LuxR_C"/>
</dbReference>
<evidence type="ECO:0000256" key="1">
    <source>
        <dbReference type="ARBA" id="ARBA00022553"/>
    </source>
</evidence>
<evidence type="ECO:0000259" key="7">
    <source>
        <dbReference type="PROSITE" id="PS50110"/>
    </source>
</evidence>
<evidence type="ECO:0000259" key="6">
    <source>
        <dbReference type="PROSITE" id="PS50043"/>
    </source>
</evidence>
<comment type="caution">
    <text evidence="8">The sequence shown here is derived from an EMBL/GenBank/DDBJ whole genome shotgun (WGS) entry which is preliminary data.</text>
</comment>
<organism evidence="8 9">
    <name type="scientific">Chryseobacterium indicum</name>
    <dbReference type="NCBI Taxonomy" id="2766954"/>
    <lineage>
        <taxon>Bacteria</taxon>
        <taxon>Pseudomonadati</taxon>
        <taxon>Bacteroidota</taxon>
        <taxon>Flavobacteriia</taxon>
        <taxon>Flavobacteriales</taxon>
        <taxon>Weeksellaceae</taxon>
        <taxon>Chryseobacterium group</taxon>
        <taxon>Chryseobacterium</taxon>
    </lineage>
</organism>
<feature type="domain" description="HTH luxR-type" evidence="6">
    <location>
        <begin position="145"/>
        <end position="210"/>
    </location>
</feature>
<dbReference type="Pfam" id="PF00072">
    <property type="entry name" value="Response_reg"/>
    <property type="match status" value="1"/>
</dbReference>
<keyword evidence="2" id="KW-0805">Transcription regulation</keyword>
<dbReference type="PANTHER" id="PTHR43214">
    <property type="entry name" value="TWO-COMPONENT RESPONSE REGULATOR"/>
    <property type="match status" value="1"/>
</dbReference>
<accession>A0ABS9C2I8</accession>
<dbReference type="SUPFAM" id="SSF52172">
    <property type="entry name" value="CheY-like"/>
    <property type="match status" value="1"/>
</dbReference>
<dbReference type="SMART" id="SM00421">
    <property type="entry name" value="HTH_LUXR"/>
    <property type="match status" value="1"/>
</dbReference>
<protein>
    <submittedName>
        <fullName evidence="8">Response regulator transcription factor</fullName>
    </submittedName>
</protein>
<evidence type="ECO:0000256" key="4">
    <source>
        <dbReference type="ARBA" id="ARBA00023163"/>
    </source>
</evidence>
<dbReference type="SMART" id="SM00448">
    <property type="entry name" value="REC"/>
    <property type="match status" value="1"/>
</dbReference>
<dbReference type="InterPro" id="IPR039420">
    <property type="entry name" value="WalR-like"/>
</dbReference>
<dbReference type="InterPro" id="IPR001789">
    <property type="entry name" value="Sig_transdc_resp-reg_receiver"/>
</dbReference>
<dbReference type="Proteomes" id="UP001430374">
    <property type="component" value="Unassembled WGS sequence"/>
</dbReference>
<proteinExistence type="predicted"/>
<dbReference type="EMBL" id="JACSGT010000001">
    <property type="protein sequence ID" value="MCF2218766.1"/>
    <property type="molecule type" value="Genomic_DNA"/>
</dbReference>
<evidence type="ECO:0000256" key="3">
    <source>
        <dbReference type="ARBA" id="ARBA00023125"/>
    </source>
</evidence>
<dbReference type="PROSITE" id="PS50043">
    <property type="entry name" value="HTH_LUXR_2"/>
    <property type="match status" value="1"/>
</dbReference>
<dbReference type="PRINTS" id="PR00038">
    <property type="entry name" value="HTHLUXR"/>
</dbReference>
<dbReference type="InterPro" id="IPR011006">
    <property type="entry name" value="CheY-like_superfamily"/>
</dbReference>
<gene>
    <name evidence="8" type="ORF">H9Q08_05570</name>
</gene>